<gene>
    <name evidence="8" type="ORF">CRE_23992</name>
</gene>
<feature type="compositionally biased region" description="Polar residues" evidence="6">
    <location>
        <begin position="849"/>
        <end position="858"/>
    </location>
</feature>
<protein>
    <recommendedName>
        <fullName evidence="7">RING-type domain-containing protein</fullName>
    </recommendedName>
</protein>
<dbReference type="FunCoup" id="E3MGC9">
    <property type="interactions" value="1117"/>
</dbReference>
<name>E3MGC9_CAERE</name>
<dbReference type="GO" id="GO:0061630">
    <property type="term" value="F:ubiquitin protein ligase activity"/>
    <property type="evidence" value="ECO:0007669"/>
    <property type="project" value="TreeGrafter"/>
</dbReference>
<accession>E3MGC9</accession>
<feature type="region of interest" description="Disordered" evidence="6">
    <location>
        <begin position="815"/>
        <end position="861"/>
    </location>
</feature>
<keyword evidence="2 4" id="KW-0863">Zinc-finger</keyword>
<dbReference type="Gene3D" id="3.30.40.10">
    <property type="entry name" value="Zinc/RING finger domain, C3HC4 (zinc finger)"/>
    <property type="match status" value="2"/>
</dbReference>
<feature type="domain" description="RING-type" evidence="7">
    <location>
        <begin position="898"/>
        <end position="947"/>
    </location>
</feature>
<dbReference type="SUPFAM" id="SSF57850">
    <property type="entry name" value="RING/U-box"/>
    <property type="match status" value="2"/>
</dbReference>
<evidence type="ECO:0000313" key="9">
    <source>
        <dbReference type="Proteomes" id="UP000008281"/>
    </source>
</evidence>
<dbReference type="InterPro" id="IPR017907">
    <property type="entry name" value="Znf_RING_CS"/>
</dbReference>
<dbReference type="Proteomes" id="UP000008281">
    <property type="component" value="Unassembled WGS sequence"/>
</dbReference>
<dbReference type="STRING" id="31234.E3MGC9"/>
<organism evidence="9">
    <name type="scientific">Caenorhabditis remanei</name>
    <name type="common">Caenorhabditis vulgaris</name>
    <dbReference type="NCBI Taxonomy" id="31234"/>
    <lineage>
        <taxon>Eukaryota</taxon>
        <taxon>Metazoa</taxon>
        <taxon>Ecdysozoa</taxon>
        <taxon>Nematoda</taxon>
        <taxon>Chromadorea</taxon>
        <taxon>Rhabditida</taxon>
        <taxon>Rhabditina</taxon>
        <taxon>Rhabditomorpha</taxon>
        <taxon>Rhabditoidea</taxon>
        <taxon>Rhabditidae</taxon>
        <taxon>Peloderinae</taxon>
        <taxon>Caenorhabditis</taxon>
    </lineage>
</organism>
<keyword evidence="9" id="KW-1185">Reference proteome</keyword>
<evidence type="ECO:0000256" key="4">
    <source>
        <dbReference type="PROSITE-ProRule" id="PRU00175"/>
    </source>
</evidence>
<proteinExistence type="predicted"/>
<dbReference type="InterPro" id="IPR001841">
    <property type="entry name" value="Znf_RING"/>
</dbReference>
<feature type="compositionally biased region" description="Acidic residues" evidence="6">
    <location>
        <begin position="726"/>
        <end position="738"/>
    </location>
</feature>
<dbReference type="PANTHER" id="PTHR22791:SF34">
    <property type="entry name" value="RING-TYPE DOMAIN-CONTAINING PROTEIN"/>
    <property type="match status" value="1"/>
</dbReference>
<feature type="region of interest" description="Disordered" evidence="6">
    <location>
        <begin position="1623"/>
        <end position="1650"/>
    </location>
</feature>
<dbReference type="OrthoDB" id="252722at2759"/>
<evidence type="ECO:0000256" key="6">
    <source>
        <dbReference type="SAM" id="MobiDB-lite"/>
    </source>
</evidence>
<dbReference type="CDD" id="cd16587">
    <property type="entry name" value="RING-HC_TRIM32_C-VII"/>
    <property type="match status" value="1"/>
</dbReference>
<evidence type="ECO:0000256" key="2">
    <source>
        <dbReference type="ARBA" id="ARBA00022771"/>
    </source>
</evidence>
<dbReference type="eggNOG" id="KOG2177">
    <property type="taxonomic scope" value="Eukaryota"/>
</dbReference>
<dbReference type="PROSITE" id="PS50089">
    <property type="entry name" value="ZF_RING_2"/>
    <property type="match status" value="2"/>
</dbReference>
<dbReference type="InParanoid" id="E3MGC9"/>
<feature type="coiled-coil region" evidence="5">
    <location>
        <begin position="1427"/>
        <end position="1461"/>
    </location>
</feature>
<dbReference type="HOGENOM" id="CLU_242502_0_0_1"/>
<dbReference type="GO" id="GO:0016567">
    <property type="term" value="P:protein ubiquitination"/>
    <property type="evidence" value="ECO:0007669"/>
    <property type="project" value="TreeGrafter"/>
</dbReference>
<dbReference type="CTD" id="9809281"/>
<dbReference type="EMBL" id="DS268443">
    <property type="protein sequence ID" value="EFP01415.1"/>
    <property type="molecule type" value="Genomic_DNA"/>
</dbReference>
<feature type="compositionally biased region" description="Basic and acidic residues" evidence="6">
    <location>
        <begin position="836"/>
        <end position="847"/>
    </location>
</feature>
<dbReference type="PANTHER" id="PTHR22791">
    <property type="entry name" value="RING-TYPE DOMAIN-CONTAINING PROTEIN"/>
    <property type="match status" value="1"/>
</dbReference>
<evidence type="ECO:0000259" key="7">
    <source>
        <dbReference type="PROSITE" id="PS50089"/>
    </source>
</evidence>
<evidence type="ECO:0000256" key="5">
    <source>
        <dbReference type="SAM" id="Coils"/>
    </source>
</evidence>
<dbReference type="PROSITE" id="PS00518">
    <property type="entry name" value="ZF_RING_1"/>
    <property type="match status" value="2"/>
</dbReference>
<reference evidence="8" key="1">
    <citation type="submission" date="2007-07" db="EMBL/GenBank/DDBJ databases">
        <title>PCAP assembly of the Caenorhabditis remanei genome.</title>
        <authorList>
            <consortium name="The Caenorhabditis remanei Sequencing Consortium"/>
            <person name="Wilson R.K."/>
        </authorList>
    </citation>
    <scope>NUCLEOTIDE SEQUENCE [LARGE SCALE GENOMIC DNA]</scope>
    <source>
        <strain evidence="8">PB4641</strain>
    </source>
</reference>
<sequence>MEGGERGVLRSVSPSEAAEEKPSCMVCYNDFHSKSRVPKILPCGHSLCQDCITTLLSNDGFMIRRLACPTCRQTHSCSFGNSNTFPTNFSLRDMLEKQEASDKLEKGNEYSCRHCKKEFHEKNLRKCDTCCPRIQPEESLDFMGRSKLFLFCSDCITNHHVGHDFDSDATVSARWENRILFDKFLKAANAENIRVTRFVHTMTTSIQTAQNFKNNLLETVAQIQQNADHIDITSILQNFLDALPSSSKFIDMSTECVNRFTHPTAPQNNLLGKALFRLNNEDQKEYQLPEYGQLLSKLFNDADTTGSTARTRIWVRPTATRRPNTQLNAGNQNPNILNVAPAFPPNPNLNQHNGANVANFFQRFVQQIPEMNQQMQQILQEMQRPMQLQPLPPDLQLPFLHVNFLPLNLQQQAQNINQRIPNLNVWPHYEFGETRFNFGVFQNLPGLQPVLPAQQQQAPVQQQRAPAQQQQAPAQQQQVLVQQQQVQIDLQRNPAQHLVVAEEQEMNLQNQDPAPQQQEAIMRPEDANRIQNSFHLPFRVFNPGYVGLYQETLGDLIRRFVNNVPGNAGWQEVNDYFFNEPYENRILTPRARFQAKIVLRNVLDILPPAHRIHATFTQLLDALREEEPDIIWLDDDDEDDEIEELDRLENGMENNLEFPNDQHIVNDGGIPNIFGGLEEIEFLLDNNAEFGLNAGPPSPIAGLVDAAEFLERDAERVVQVQPIVENENEPEADAEEFDQNEREAENDTGKVFEMDDFDMDFEEQLDRLNQLQDELRAEIHMNIELNVGNLDDQFGMDQLDADQPDGNVDQLLGRNRMVGGNDPQEDPGNIDLAGNGEERIPLGEHENPAPQQGDNPNGQGEAAVAGVLDAKSFKNKVKEELEGPILTEKGTEMRGFSCVICYDSFNTGKRTPKVFPCGHTFCLSCVKGLMTNRSFLSSSTVICPTCRQNTRFSTGLGAEKIPTNFSVLSMLEQRKEEKLAVLEEEMLECSECKIVYEGTEVTLCNEDNCQDVTDKERLKLVDNIKRSKCHLKCRLCIEKNHSRHNFISFDKVATQYEACRKIRNAETSLTKALKAADDALINMELAKTEIIEHRRRMGNALVNIRSEADHPLIYEYLNRFTTSVKASEDLFKRLIGDLYHFDLKSKARYYRAFGNDTLRPISVVQRDEMIKPKIEQQDEPNNLVPPRDRAPQAINRLNRNGRINIFGPFPAPRNRPAGGILADGVPNMAAMIDHVMQQLEMGGENVQLNVIPPPLLHQVPNNPILRDPVAGEAPIEGGDPVAEEAPIAGGAAGELAVAEEVPALREARAAVRGAAAVAMRAAAAAVRGAAAAAGGADLADPDVPRDPRDDFGFAHRMWAVRGPFVPRRFRRMENPRQIRGVRAARLNLIEAREANPALRDVAAIQQAVDALRDREIGGHIEPILGRENNLQGENEGLARALERAEDQLNRLRQRLDRLEAVDAQQPVPPQQPAEVQPVQEPWVDQVIDEPLPQLPPIEGYEPEVIQRAEIAELVQRVIGMVRNEAHAEAAANGAQVPDHIEMPHLLNAEAIPGVPDYNQLLPIQVAPFLAELRLLELEWIQRGRDRRARAAVGVAALNPLAEPVIPDPIEPINQIANDVPIEPENVVERDLHRRAQSPIPDEPAAKRNRE</sequence>
<dbReference type="KEGG" id="crq:GCK72_002217"/>
<dbReference type="GO" id="GO:0008270">
    <property type="term" value="F:zinc ion binding"/>
    <property type="evidence" value="ECO:0007669"/>
    <property type="project" value="UniProtKB-KW"/>
</dbReference>
<dbReference type="InterPro" id="IPR051435">
    <property type="entry name" value="RING_finger_E3_ubiq-ligases"/>
</dbReference>
<evidence type="ECO:0000256" key="3">
    <source>
        <dbReference type="ARBA" id="ARBA00022833"/>
    </source>
</evidence>
<dbReference type="GeneID" id="9809281"/>
<evidence type="ECO:0000256" key="1">
    <source>
        <dbReference type="ARBA" id="ARBA00022723"/>
    </source>
</evidence>
<dbReference type="SMART" id="SM00184">
    <property type="entry name" value="RING"/>
    <property type="match status" value="2"/>
</dbReference>
<keyword evidence="5" id="KW-0175">Coiled coil</keyword>
<dbReference type="RefSeq" id="XP_003104764.2">
    <property type="nucleotide sequence ID" value="XM_003104716.2"/>
</dbReference>
<keyword evidence="1" id="KW-0479">Metal-binding</keyword>
<keyword evidence="3" id="KW-0862">Zinc</keyword>
<feature type="region of interest" description="Disordered" evidence="6">
    <location>
        <begin position="726"/>
        <end position="746"/>
    </location>
</feature>
<evidence type="ECO:0000313" key="8">
    <source>
        <dbReference type="EMBL" id="EFP01415.1"/>
    </source>
</evidence>
<dbReference type="Pfam" id="PF13639">
    <property type="entry name" value="zf-RING_2"/>
    <property type="match status" value="1"/>
</dbReference>
<dbReference type="Pfam" id="PF14634">
    <property type="entry name" value="zf-RING_5"/>
    <property type="match status" value="1"/>
</dbReference>
<feature type="domain" description="RING-type" evidence="7">
    <location>
        <begin position="24"/>
        <end position="72"/>
    </location>
</feature>
<dbReference type="InterPro" id="IPR013083">
    <property type="entry name" value="Znf_RING/FYVE/PHD"/>
</dbReference>